<dbReference type="AlphaFoldDB" id="A0A2N5HC39"/>
<keyword evidence="11" id="KW-1185">Reference proteome</keyword>
<dbReference type="EMBL" id="PGVE01000063">
    <property type="protein sequence ID" value="PLS03091.1"/>
    <property type="molecule type" value="Genomic_DNA"/>
</dbReference>
<organism evidence="10 11">
    <name type="scientific">Neobacillus cucumis</name>
    <dbReference type="NCBI Taxonomy" id="1740721"/>
    <lineage>
        <taxon>Bacteria</taxon>
        <taxon>Bacillati</taxon>
        <taxon>Bacillota</taxon>
        <taxon>Bacilli</taxon>
        <taxon>Bacillales</taxon>
        <taxon>Bacillaceae</taxon>
        <taxon>Neobacillus</taxon>
    </lineage>
</organism>
<feature type="transmembrane region" description="Helical" evidence="8">
    <location>
        <begin position="178"/>
        <end position="197"/>
    </location>
</feature>
<accession>A0A2N5HC39</accession>
<feature type="domain" description="ABC transmembrane type-2" evidence="9">
    <location>
        <begin position="132"/>
        <end position="365"/>
    </location>
</feature>
<gene>
    <name evidence="10" type="ORF">CVD27_15615</name>
</gene>
<evidence type="ECO:0000256" key="5">
    <source>
        <dbReference type="ARBA" id="ARBA00022692"/>
    </source>
</evidence>
<feature type="transmembrane region" description="Helical" evidence="8">
    <location>
        <begin position="253"/>
        <end position="275"/>
    </location>
</feature>
<dbReference type="GO" id="GO:0005886">
    <property type="term" value="C:plasma membrane"/>
    <property type="evidence" value="ECO:0007669"/>
    <property type="project" value="UniProtKB-SubCell"/>
</dbReference>
<dbReference type="Proteomes" id="UP000234950">
    <property type="component" value="Unassembled WGS sequence"/>
</dbReference>
<dbReference type="Pfam" id="PF12698">
    <property type="entry name" value="ABC2_membrane_3"/>
    <property type="match status" value="1"/>
</dbReference>
<comment type="similarity">
    <text evidence="2">Belongs to the ABC-2 integral membrane protein family.</text>
</comment>
<keyword evidence="5 8" id="KW-0812">Transmembrane</keyword>
<keyword evidence="6 8" id="KW-1133">Transmembrane helix</keyword>
<dbReference type="InterPro" id="IPR013525">
    <property type="entry name" value="ABC2_TM"/>
</dbReference>
<evidence type="ECO:0000259" key="9">
    <source>
        <dbReference type="PROSITE" id="PS51012"/>
    </source>
</evidence>
<dbReference type="PROSITE" id="PS51012">
    <property type="entry name" value="ABC_TM2"/>
    <property type="match status" value="1"/>
</dbReference>
<evidence type="ECO:0000256" key="6">
    <source>
        <dbReference type="ARBA" id="ARBA00022989"/>
    </source>
</evidence>
<dbReference type="GO" id="GO:0140359">
    <property type="term" value="F:ABC-type transporter activity"/>
    <property type="evidence" value="ECO:0007669"/>
    <property type="project" value="InterPro"/>
</dbReference>
<keyword evidence="3" id="KW-0813">Transport</keyword>
<dbReference type="PANTHER" id="PTHR30294">
    <property type="entry name" value="MEMBRANE COMPONENT OF ABC TRANSPORTER YHHJ-RELATED"/>
    <property type="match status" value="1"/>
</dbReference>
<evidence type="ECO:0000256" key="2">
    <source>
        <dbReference type="ARBA" id="ARBA00007783"/>
    </source>
</evidence>
<comment type="caution">
    <text evidence="10">The sequence shown here is derived from an EMBL/GenBank/DDBJ whole genome shotgun (WGS) entry which is preliminary data.</text>
</comment>
<name>A0A2N5HC39_9BACI</name>
<evidence type="ECO:0000256" key="4">
    <source>
        <dbReference type="ARBA" id="ARBA00022475"/>
    </source>
</evidence>
<evidence type="ECO:0000256" key="1">
    <source>
        <dbReference type="ARBA" id="ARBA00004651"/>
    </source>
</evidence>
<feature type="transmembrane region" description="Helical" evidence="8">
    <location>
        <begin position="287"/>
        <end position="304"/>
    </location>
</feature>
<evidence type="ECO:0000256" key="7">
    <source>
        <dbReference type="ARBA" id="ARBA00023136"/>
    </source>
</evidence>
<dbReference type="OrthoDB" id="9776218at2"/>
<evidence type="ECO:0000313" key="10">
    <source>
        <dbReference type="EMBL" id="PLS03091.1"/>
    </source>
</evidence>
<evidence type="ECO:0000313" key="11">
    <source>
        <dbReference type="Proteomes" id="UP000234950"/>
    </source>
</evidence>
<comment type="subcellular location">
    <subcellularLocation>
        <location evidence="1">Cell membrane</location>
        <topology evidence="1">Multi-pass membrane protein</topology>
    </subcellularLocation>
</comment>
<dbReference type="InterPro" id="IPR047817">
    <property type="entry name" value="ABC2_TM_bact-type"/>
</dbReference>
<dbReference type="InterPro" id="IPR051449">
    <property type="entry name" value="ABC-2_transporter_component"/>
</dbReference>
<keyword evidence="4" id="KW-1003">Cell membrane</keyword>
<feature type="transmembrane region" description="Helical" evidence="8">
    <location>
        <begin position="344"/>
        <end position="362"/>
    </location>
</feature>
<reference evidence="10 11" key="1">
    <citation type="submission" date="2017-11" db="EMBL/GenBank/DDBJ databases">
        <title>Comparitive Functional Genomics of Dry Heat Resistant strains isolated from the Viking Spacecraft.</title>
        <authorList>
            <person name="Seuylemezian A."/>
            <person name="Cooper K."/>
            <person name="Vaishampayan P."/>
        </authorList>
    </citation>
    <scope>NUCLEOTIDE SEQUENCE [LARGE SCALE GENOMIC DNA]</scope>
    <source>
        <strain evidence="10 11">V32-6</strain>
    </source>
</reference>
<feature type="transmembrane region" description="Helical" evidence="8">
    <location>
        <begin position="20"/>
        <end position="39"/>
    </location>
</feature>
<sequence length="368" mass="41183">MRILALVKRIIHQMLRDRRALALMMVAPLLILTLLHYLLGSNTVDPRLGVTGADASLVKQLKSKDIEVIEYQDRSNWSKVIDTDDLDAILQVQENEINITLVNDQPSATKALLIKVQQSVSAENAKKQSAKMTQFLQEVQKKLQGAPLNIEQAKAPNIHTTYIYGDEDTIFFDQLSPILVGFFVFFFVFLISGIALLRERTTGTLDRLLATPIQRRDIVFGYLSGYGLFAIIQTLIVVIYAVKVLDIMLVGSFWIVVLINLCLALVALSLGILLSAFANSEFQMMQFIPIAIVPQVFFAGIFPFEGMADWMQVIAKIMPLYYGGDALVSVMYKGLGFSDITKDLLVLLGFALVFIILNIVALKKYRKI</sequence>
<feature type="transmembrane region" description="Helical" evidence="8">
    <location>
        <begin position="218"/>
        <end position="241"/>
    </location>
</feature>
<dbReference type="PANTHER" id="PTHR30294:SF38">
    <property type="entry name" value="TRANSPORT PERMEASE PROTEIN"/>
    <property type="match status" value="1"/>
</dbReference>
<protein>
    <submittedName>
        <fullName evidence="10">ABC transporter permease</fullName>
    </submittedName>
</protein>
<proteinExistence type="inferred from homology"/>
<dbReference type="RefSeq" id="WP_101648822.1">
    <property type="nucleotide sequence ID" value="NZ_PGVE01000063.1"/>
</dbReference>
<keyword evidence="7 8" id="KW-0472">Membrane</keyword>
<evidence type="ECO:0000256" key="3">
    <source>
        <dbReference type="ARBA" id="ARBA00022448"/>
    </source>
</evidence>
<evidence type="ECO:0000256" key="8">
    <source>
        <dbReference type="SAM" id="Phobius"/>
    </source>
</evidence>